<dbReference type="PROSITE" id="PS01086">
    <property type="entry name" value="RIBUL_P_3_EPIMER_2"/>
    <property type="match status" value="1"/>
</dbReference>
<evidence type="ECO:0000313" key="4">
    <source>
        <dbReference type="Proteomes" id="UP001595755"/>
    </source>
</evidence>
<dbReference type="PANTHER" id="PTHR11749">
    <property type="entry name" value="RIBULOSE-5-PHOSPHATE-3-EPIMERASE"/>
    <property type="match status" value="1"/>
</dbReference>
<name>A0ABV8SIV5_9BACL</name>
<dbReference type="RefSeq" id="WP_204601998.1">
    <property type="nucleotide sequence ID" value="NZ_JBHSED010000065.1"/>
</dbReference>
<evidence type="ECO:0000256" key="1">
    <source>
        <dbReference type="ARBA" id="ARBA00022723"/>
    </source>
</evidence>
<dbReference type="EMBL" id="JBHSED010000065">
    <property type="protein sequence ID" value="MFC4306807.1"/>
    <property type="molecule type" value="Genomic_DNA"/>
</dbReference>
<comment type="caution">
    <text evidence="3">The sequence shown here is derived from an EMBL/GenBank/DDBJ whole genome shotgun (WGS) entry which is preliminary data.</text>
</comment>
<dbReference type="Pfam" id="PF00834">
    <property type="entry name" value="Ribul_P_3_epim"/>
    <property type="match status" value="1"/>
</dbReference>
<dbReference type="SUPFAM" id="SSF51366">
    <property type="entry name" value="Ribulose-phoshate binding barrel"/>
    <property type="match status" value="1"/>
</dbReference>
<dbReference type="Gene3D" id="3.20.20.70">
    <property type="entry name" value="Aldolase class I"/>
    <property type="match status" value="1"/>
</dbReference>
<dbReference type="CDD" id="cd00429">
    <property type="entry name" value="RPE"/>
    <property type="match status" value="1"/>
</dbReference>
<sequence>MNTQLALSIMCADPLNLGEALDEIRISGAHFVHADVMDGSFVNNITLGFDQVRRMAESSVVPVEVHLMVENLDIALPEVLSTKCSHVSFHIEATNQPIKYLTQIRKAGKRAGIALNPHAPVEFLANIVPYLDYVLVMTVEPGFAGQKFLESAAPKIGRIRELIGEGKDIVVDGNIGSESAAVCKSYGANIFVLGTTAAYSHNHVDMDKLNKFRHTLEAQR</sequence>
<dbReference type="NCBIfam" id="NF004076">
    <property type="entry name" value="PRK05581.1-4"/>
    <property type="match status" value="1"/>
</dbReference>
<keyword evidence="1" id="KW-0479">Metal-binding</keyword>
<evidence type="ECO:0000256" key="2">
    <source>
        <dbReference type="ARBA" id="ARBA00023235"/>
    </source>
</evidence>
<organism evidence="3 4">
    <name type="scientific">Cohnella boryungensis</name>
    <dbReference type="NCBI Taxonomy" id="768479"/>
    <lineage>
        <taxon>Bacteria</taxon>
        <taxon>Bacillati</taxon>
        <taxon>Bacillota</taxon>
        <taxon>Bacilli</taxon>
        <taxon>Bacillales</taxon>
        <taxon>Paenibacillaceae</taxon>
        <taxon>Cohnella</taxon>
    </lineage>
</organism>
<keyword evidence="4" id="KW-1185">Reference proteome</keyword>
<gene>
    <name evidence="3" type="ORF">ACFO1S_25635</name>
</gene>
<dbReference type="InterPro" id="IPR000056">
    <property type="entry name" value="Ribul_P_3_epim-like"/>
</dbReference>
<dbReference type="InterPro" id="IPR011060">
    <property type="entry name" value="RibuloseP-bd_barrel"/>
</dbReference>
<accession>A0ABV8SIV5</accession>
<protein>
    <submittedName>
        <fullName evidence="3">Ribulose-phosphate 3-epimerase</fullName>
    </submittedName>
</protein>
<proteinExistence type="predicted"/>
<dbReference type="Proteomes" id="UP001595755">
    <property type="component" value="Unassembled WGS sequence"/>
</dbReference>
<keyword evidence="2" id="KW-0413">Isomerase</keyword>
<evidence type="ECO:0000313" key="3">
    <source>
        <dbReference type="EMBL" id="MFC4306807.1"/>
    </source>
</evidence>
<dbReference type="InterPro" id="IPR013785">
    <property type="entry name" value="Aldolase_TIM"/>
</dbReference>
<reference evidence="4" key="1">
    <citation type="journal article" date="2019" name="Int. J. Syst. Evol. Microbiol.">
        <title>The Global Catalogue of Microorganisms (GCM) 10K type strain sequencing project: providing services to taxonomists for standard genome sequencing and annotation.</title>
        <authorList>
            <consortium name="The Broad Institute Genomics Platform"/>
            <consortium name="The Broad Institute Genome Sequencing Center for Infectious Disease"/>
            <person name="Wu L."/>
            <person name="Ma J."/>
        </authorList>
    </citation>
    <scope>NUCLEOTIDE SEQUENCE [LARGE SCALE GENOMIC DNA]</scope>
    <source>
        <strain evidence="4">CGMCC 4.1641</strain>
    </source>
</reference>